<evidence type="ECO:0000313" key="1">
    <source>
        <dbReference type="EMBL" id="CAI9935240.1"/>
    </source>
</evidence>
<reference evidence="1" key="1">
    <citation type="submission" date="2023-06" db="EMBL/GenBank/DDBJ databases">
        <authorList>
            <person name="Kurt Z."/>
        </authorList>
    </citation>
    <scope>NUCLEOTIDE SEQUENCE</scope>
</reference>
<accession>A0AA86PFV6</accession>
<dbReference type="EMBL" id="CAXDID020000343">
    <property type="protein sequence ID" value="CAL6079948.1"/>
    <property type="molecule type" value="Genomic_DNA"/>
</dbReference>
<evidence type="ECO:0000313" key="3">
    <source>
        <dbReference type="Proteomes" id="UP001642409"/>
    </source>
</evidence>
<proteinExistence type="predicted"/>
<gene>
    <name evidence="1" type="ORF">HINF_LOCUS22885</name>
    <name evidence="2" type="ORF">HINF_LOCUS59631</name>
</gene>
<keyword evidence="3" id="KW-1185">Reference proteome</keyword>
<evidence type="ECO:0000313" key="2">
    <source>
        <dbReference type="EMBL" id="CAL6079948.1"/>
    </source>
</evidence>
<sequence>MLIRGLILDYIRKRFRVMYILSVGYSIQQLKLTLIVGLNSESPTLFNQYIISQNFLNVKEIIINSKSLHQIVPLFSHGVNVASTLFLNQVQLYHGCHSYKLHVQPLVSELTPFSENASEQSIQSMQSIYHQ</sequence>
<name>A0AA86PFV6_9EUKA</name>
<dbReference type="Proteomes" id="UP001642409">
    <property type="component" value="Unassembled WGS sequence"/>
</dbReference>
<organism evidence="1">
    <name type="scientific">Hexamita inflata</name>
    <dbReference type="NCBI Taxonomy" id="28002"/>
    <lineage>
        <taxon>Eukaryota</taxon>
        <taxon>Metamonada</taxon>
        <taxon>Diplomonadida</taxon>
        <taxon>Hexamitidae</taxon>
        <taxon>Hexamitinae</taxon>
        <taxon>Hexamita</taxon>
    </lineage>
</organism>
<reference evidence="2 3" key="2">
    <citation type="submission" date="2024-07" db="EMBL/GenBank/DDBJ databases">
        <authorList>
            <person name="Akdeniz Z."/>
        </authorList>
    </citation>
    <scope>NUCLEOTIDE SEQUENCE [LARGE SCALE GENOMIC DNA]</scope>
</reference>
<dbReference type="EMBL" id="CATOUU010000598">
    <property type="protein sequence ID" value="CAI9935240.1"/>
    <property type="molecule type" value="Genomic_DNA"/>
</dbReference>
<protein>
    <submittedName>
        <fullName evidence="2">Hypothetical_protein</fullName>
    </submittedName>
</protein>
<comment type="caution">
    <text evidence="1">The sequence shown here is derived from an EMBL/GenBank/DDBJ whole genome shotgun (WGS) entry which is preliminary data.</text>
</comment>
<dbReference type="AlphaFoldDB" id="A0AA86PFV6"/>